<evidence type="ECO:0000313" key="2">
    <source>
        <dbReference type="Proteomes" id="UP000198625"/>
    </source>
</evidence>
<dbReference type="InterPro" id="IPR003374">
    <property type="entry name" value="ApbE-like_sf"/>
</dbReference>
<dbReference type="STRING" id="415015.SAMN05660462_02603"/>
<dbReference type="Gene3D" id="3.10.520.10">
    <property type="entry name" value="ApbE-like domains"/>
    <property type="match status" value="1"/>
</dbReference>
<keyword evidence="2" id="KW-1185">Reference proteome</keyword>
<dbReference type="Proteomes" id="UP000198625">
    <property type="component" value="Unassembled WGS sequence"/>
</dbReference>
<proteinExistence type="predicted"/>
<protein>
    <submittedName>
        <fullName evidence="1">Uncharacterized protein</fullName>
    </submittedName>
</protein>
<sequence length="281" mass="30577">MIEKLQDERIFINHGPIQMVIDAYVKGERKAEIGLEAGRHVLDQFNKLIQYIPPLKSMRAYTSTSSRFPEVLNKMIIAVEKSGYNELNTLGAVAGSFSDIALEKAVELGATRVIVNNGGDIACTDLEGKSIKVGIPYATKDEKRQLILEIAKDENIHGICTSGMGGRSFTKGIATAAVALASDAATADACATYLGNMTNVEDENIIRCLAEEIDSETDIKGQLITVKVNEISQEKKYRALLNGLNAAEDLYNRGIIEGAIICIEDIIVKCPENLKVESVQL</sequence>
<dbReference type="AlphaFoldDB" id="A0A1H3RZD6"/>
<accession>A0A1H3RZD6</accession>
<dbReference type="SUPFAM" id="SSF143631">
    <property type="entry name" value="ApbE-like"/>
    <property type="match status" value="1"/>
</dbReference>
<dbReference type="OrthoDB" id="9814719at2"/>
<dbReference type="EMBL" id="FNQE01000033">
    <property type="protein sequence ID" value="SDZ30259.1"/>
    <property type="molecule type" value="Genomic_DNA"/>
</dbReference>
<dbReference type="RefSeq" id="WP_091732091.1">
    <property type="nucleotide sequence ID" value="NZ_FNQE01000033.1"/>
</dbReference>
<reference evidence="1 2" key="1">
    <citation type="submission" date="2016-10" db="EMBL/GenBank/DDBJ databases">
        <authorList>
            <person name="de Groot N.N."/>
        </authorList>
    </citation>
    <scope>NUCLEOTIDE SEQUENCE [LARGE SCALE GENOMIC DNA]</scope>
    <source>
        <strain evidence="1 2">DSM 21650</strain>
    </source>
</reference>
<organism evidence="1 2">
    <name type="scientific">Proteiniborus ethanoligenes</name>
    <dbReference type="NCBI Taxonomy" id="415015"/>
    <lineage>
        <taxon>Bacteria</taxon>
        <taxon>Bacillati</taxon>
        <taxon>Bacillota</taxon>
        <taxon>Clostridia</taxon>
        <taxon>Eubacteriales</taxon>
        <taxon>Proteiniborus</taxon>
    </lineage>
</organism>
<name>A0A1H3RZD6_9FIRM</name>
<gene>
    <name evidence="1" type="ORF">SAMN05660462_02603</name>
</gene>
<evidence type="ECO:0000313" key="1">
    <source>
        <dbReference type="EMBL" id="SDZ30259.1"/>
    </source>
</evidence>